<dbReference type="EnsemblPlants" id="LPERR07G10220.1">
    <property type="protein sequence ID" value="LPERR07G10220.1"/>
    <property type="gene ID" value="LPERR07G10220"/>
</dbReference>
<proteinExistence type="inferred from homology"/>
<keyword evidence="2" id="KW-0805">Transcription regulation</keyword>
<dbReference type="AlphaFoldDB" id="A0A0D9WY71"/>
<evidence type="ECO:0000313" key="4">
    <source>
        <dbReference type="EnsemblPlants" id="LPERR07G10220.1"/>
    </source>
</evidence>
<dbReference type="Gene3D" id="1.25.70.10">
    <property type="entry name" value="Transcription termination factor 3, mitochondrial"/>
    <property type="match status" value="1"/>
</dbReference>
<keyword evidence="3" id="KW-0809">Transit peptide</keyword>
<keyword evidence="2" id="KW-0804">Transcription</keyword>
<dbReference type="Gramene" id="LPERR07G10220.1">
    <property type="protein sequence ID" value="LPERR07G10220.1"/>
    <property type="gene ID" value="LPERR07G10220"/>
</dbReference>
<dbReference type="InterPro" id="IPR003690">
    <property type="entry name" value="MTERF"/>
</dbReference>
<reference evidence="5" key="2">
    <citation type="submission" date="2013-12" db="EMBL/GenBank/DDBJ databases">
        <authorList>
            <person name="Yu Y."/>
            <person name="Lee S."/>
            <person name="de Baynast K."/>
            <person name="Wissotski M."/>
            <person name="Liu L."/>
            <person name="Talag J."/>
            <person name="Goicoechea J."/>
            <person name="Angelova A."/>
            <person name="Jetty R."/>
            <person name="Kudrna D."/>
            <person name="Golser W."/>
            <person name="Rivera L."/>
            <person name="Zhang J."/>
            <person name="Wing R."/>
        </authorList>
    </citation>
    <scope>NUCLEOTIDE SEQUENCE</scope>
</reference>
<protein>
    <submittedName>
        <fullName evidence="4">Uncharacterized protein</fullName>
    </submittedName>
</protein>
<reference evidence="4" key="3">
    <citation type="submission" date="2015-04" db="UniProtKB">
        <authorList>
            <consortium name="EnsemblPlants"/>
        </authorList>
    </citation>
    <scope>IDENTIFICATION</scope>
</reference>
<dbReference type="eggNOG" id="KOG1267">
    <property type="taxonomic scope" value="Eukaryota"/>
</dbReference>
<dbReference type="PANTHER" id="PTHR13068:SF213">
    <property type="entry name" value="OS07G0423000 PROTEIN"/>
    <property type="match status" value="1"/>
</dbReference>
<dbReference type="InterPro" id="IPR038538">
    <property type="entry name" value="MTERF_sf"/>
</dbReference>
<reference evidence="4 5" key="1">
    <citation type="submission" date="2012-08" db="EMBL/GenBank/DDBJ databases">
        <title>Oryza genome evolution.</title>
        <authorList>
            <person name="Wing R.A."/>
        </authorList>
    </citation>
    <scope>NUCLEOTIDE SEQUENCE</scope>
</reference>
<dbReference type="Pfam" id="PF02536">
    <property type="entry name" value="mTERF"/>
    <property type="match status" value="2"/>
</dbReference>
<keyword evidence="5" id="KW-1185">Reference proteome</keyword>
<dbReference type="PANTHER" id="PTHR13068">
    <property type="entry name" value="CGI-12 PROTEIN-RELATED"/>
    <property type="match status" value="1"/>
</dbReference>
<dbReference type="FunFam" id="1.25.70.10:FF:000001">
    <property type="entry name" value="Mitochondrial transcription termination factor-like"/>
    <property type="match status" value="1"/>
</dbReference>
<evidence type="ECO:0000256" key="1">
    <source>
        <dbReference type="ARBA" id="ARBA00007692"/>
    </source>
</evidence>
<dbReference type="GO" id="GO:0006353">
    <property type="term" value="P:DNA-templated transcription termination"/>
    <property type="evidence" value="ECO:0007669"/>
    <property type="project" value="UniProtKB-KW"/>
</dbReference>
<organism evidence="4 5">
    <name type="scientific">Leersia perrieri</name>
    <dbReference type="NCBI Taxonomy" id="77586"/>
    <lineage>
        <taxon>Eukaryota</taxon>
        <taxon>Viridiplantae</taxon>
        <taxon>Streptophyta</taxon>
        <taxon>Embryophyta</taxon>
        <taxon>Tracheophyta</taxon>
        <taxon>Spermatophyta</taxon>
        <taxon>Magnoliopsida</taxon>
        <taxon>Liliopsida</taxon>
        <taxon>Poales</taxon>
        <taxon>Poaceae</taxon>
        <taxon>BOP clade</taxon>
        <taxon>Oryzoideae</taxon>
        <taxon>Oryzeae</taxon>
        <taxon>Oryzinae</taxon>
        <taxon>Leersia</taxon>
    </lineage>
</organism>
<evidence type="ECO:0000256" key="3">
    <source>
        <dbReference type="ARBA" id="ARBA00022946"/>
    </source>
</evidence>
<accession>A0A0D9WY71</accession>
<evidence type="ECO:0000313" key="5">
    <source>
        <dbReference type="Proteomes" id="UP000032180"/>
    </source>
</evidence>
<sequence>MSLRCHHHHHYLKVRALLCGGSGFSGGGGFPKPTKPSPSSPPLTHFLKHLLGSPASLSTAAGEPCSLTLHFLRNSCGLSEAAAARAAARVRLRSTKRAHAVLALFRGIGLSGADIARVVSLCPTMLSYRADVTLAPKVDFFRGELGLTDVQMRRLILASPYRVLSPSLDRIVRPNYLLLKELVGSDSNVTAAVVQSTEFIHGDLRGILLPKLKILRDHGATDDVIVKLITTHPKALMHRASPFEESLAAMKDLGVRPSSRMFPYIFGLFARLYPNKWNSKMDNYLSLGWTKEQVMDAFIVHPYCMSVSEDKLKRIWQFVAERLGWSPEYVSGSPMVLSLSYEKRILPRCMVLNSLASRGLFKGSIKICHMLLGEEKFMKKFVTRYQEEIPEVMEAYSARSAVAV</sequence>
<evidence type="ECO:0000256" key="2">
    <source>
        <dbReference type="ARBA" id="ARBA00022472"/>
    </source>
</evidence>
<keyword evidence="2" id="KW-0806">Transcription termination</keyword>
<comment type="similarity">
    <text evidence="1">Belongs to the mTERF family.</text>
</comment>
<dbReference type="Proteomes" id="UP000032180">
    <property type="component" value="Chromosome 7"/>
</dbReference>
<dbReference type="STRING" id="77586.A0A0D9WY71"/>
<dbReference type="SMART" id="SM00733">
    <property type="entry name" value="Mterf"/>
    <property type="match status" value="5"/>
</dbReference>
<name>A0A0D9WY71_9ORYZ</name>
<dbReference type="GO" id="GO:0003676">
    <property type="term" value="F:nucleic acid binding"/>
    <property type="evidence" value="ECO:0007669"/>
    <property type="project" value="InterPro"/>
</dbReference>
<dbReference type="HOGENOM" id="CLU_034145_1_0_1"/>